<dbReference type="RefSeq" id="WP_251491718.1">
    <property type="nucleotide sequence ID" value="NZ_CAJSLV010000059.1"/>
</dbReference>
<protein>
    <submittedName>
        <fullName evidence="1">Uncharacterized protein</fullName>
    </submittedName>
</protein>
<dbReference type="AlphaFoldDB" id="A0A9W4DNW8"/>
<sequence>MLQIERLAELRPVHQRQAAGLALRRWRAPALAFAWDAEWGVDTSVLESLFRLAAEPAGEQLDTAYGQALAELCAAPLFTSEADPDTVQLVQLEAVGGLLAFGQVLEQPDLDGVERIVGFSSGLATYLDALVDASFYSHPSEEAHREFLANLADRTSGRGYFAARNLVVESACHSALRAIPDSEGLLATATHCQLLSRCDDFGEELVATLRWLRVTGH</sequence>
<gene>
    <name evidence="1" type="ORF">SCOCK_30145</name>
</gene>
<organism evidence="1 2">
    <name type="scientific">Actinacidiphila cocklensis</name>
    <dbReference type="NCBI Taxonomy" id="887465"/>
    <lineage>
        <taxon>Bacteria</taxon>
        <taxon>Bacillati</taxon>
        <taxon>Actinomycetota</taxon>
        <taxon>Actinomycetes</taxon>
        <taxon>Kitasatosporales</taxon>
        <taxon>Streptomycetaceae</taxon>
        <taxon>Actinacidiphila</taxon>
    </lineage>
</organism>
<evidence type="ECO:0000313" key="2">
    <source>
        <dbReference type="Proteomes" id="UP001152519"/>
    </source>
</evidence>
<name>A0A9W4DNW8_9ACTN</name>
<evidence type="ECO:0000313" key="1">
    <source>
        <dbReference type="EMBL" id="CAG6394912.1"/>
    </source>
</evidence>
<dbReference type="Proteomes" id="UP001152519">
    <property type="component" value="Unassembled WGS sequence"/>
</dbReference>
<dbReference type="EMBL" id="CAJSLV010000059">
    <property type="protein sequence ID" value="CAG6394912.1"/>
    <property type="molecule type" value="Genomic_DNA"/>
</dbReference>
<accession>A0A9W4DNW8</accession>
<keyword evidence="2" id="KW-1185">Reference proteome</keyword>
<reference evidence="1" key="1">
    <citation type="submission" date="2021-05" db="EMBL/GenBank/DDBJ databases">
        <authorList>
            <person name="Arsene-Ploetze F."/>
        </authorList>
    </citation>
    <scope>NUCLEOTIDE SEQUENCE</scope>
    <source>
        <strain evidence="1">DSM 42138</strain>
    </source>
</reference>
<proteinExistence type="predicted"/>
<comment type="caution">
    <text evidence="1">The sequence shown here is derived from an EMBL/GenBank/DDBJ whole genome shotgun (WGS) entry which is preliminary data.</text>
</comment>